<keyword evidence="4" id="KW-1185">Reference proteome</keyword>
<dbReference type="InterPro" id="IPR018808">
    <property type="entry name" value="Muniscin_C"/>
</dbReference>
<evidence type="ECO:0000313" key="3">
    <source>
        <dbReference type="EMBL" id="OEU16533.1"/>
    </source>
</evidence>
<dbReference type="InParanoid" id="A0A1E7FFG5"/>
<proteinExistence type="predicted"/>
<dbReference type="OrthoDB" id="43280at2759"/>
<accession>A0A1E7FFG5</accession>
<dbReference type="KEGG" id="fcy:FRACYDRAFT_239128"/>
<organism evidence="3 4">
    <name type="scientific">Fragilariopsis cylindrus CCMP1102</name>
    <dbReference type="NCBI Taxonomy" id="635003"/>
    <lineage>
        <taxon>Eukaryota</taxon>
        <taxon>Sar</taxon>
        <taxon>Stramenopiles</taxon>
        <taxon>Ochrophyta</taxon>
        <taxon>Bacillariophyta</taxon>
        <taxon>Bacillariophyceae</taxon>
        <taxon>Bacillariophycidae</taxon>
        <taxon>Bacillariales</taxon>
        <taxon>Bacillariaceae</taxon>
        <taxon>Fragilariopsis</taxon>
    </lineage>
</organism>
<evidence type="ECO:0000256" key="1">
    <source>
        <dbReference type="SAM" id="MobiDB-lite"/>
    </source>
</evidence>
<feature type="region of interest" description="Disordered" evidence="1">
    <location>
        <begin position="354"/>
        <end position="509"/>
    </location>
</feature>
<dbReference type="AlphaFoldDB" id="A0A1E7FFG5"/>
<feature type="compositionally biased region" description="Polar residues" evidence="1">
    <location>
        <begin position="497"/>
        <end position="507"/>
    </location>
</feature>
<dbReference type="Gene3D" id="2.60.40.1170">
    <property type="entry name" value="Mu homology domain, subdomain B"/>
    <property type="match status" value="1"/>
</dbReference>
<dbReference type="SUPFAM" id="SSF49447">
    <property type="entry name" value="Second domain of Mu2 adaptin subunit (ap50) of ap2 adaptor"/>
    <property type="match status" value="1"/>
</dbReference>
<feature type="compositionally biased region" description="Polar residues" evidence="1">
    <location>
        <begin position="448"/>
        <end position="458"/>
    </location>
</feature>
<dbReference type="Pfam" id="PF10291">
    <property type="entry name" value="muHD"/>
    <property type="match status" value="1"/>
</dbReference>
<dbReference type="CDD" id="cd09257">
    <property type="entry name" value="AP_muniscins_like_MHD"/>
    <property type="match status" value="1"/>
</dbReference>
<reference evidence="3 4" key="1">
    <citation type="submission" date="2016-09" db="EMBL/GenBank/DDBJ databases">
        <title>Extensive genetic diversity and differential bi-allelic expression allows diatom success in the polar Southern Ocean.</title>
        <authorList>
            <consortium name="DOE Joint Genome Institute"/>
            <person name="Mock T."/>
            <person name="Otillar R.P."/>
            <person name="Strauss J."/>
            <person name="Dupont C."/>
            <person name="Frickenhaus S."/>
            <person name="Maumus F."/>
            <person name="Mcmullan M."/>
            <person name="Sanges R."/>
            <person name="Schmutz J."/>
            <person name="Toseland A."/>
            <person name="Valas R."/>
            <person name="Veluchamy A."/>
            <person name="Ward B.J."/>
            <person name="Allen A."/>
            <person name="Barry K."/>
            <person name="Falciatore A."/>
            <person name="Ferrante M."/>
            <person name="Fortunato A.E."/>
            <person name="Gloeckner G."/>
            <person name="Gruber A."/>
            <person name="Hipkin R."/>
            <person name="Janech M."/>
            <person name="Kroth P."/>
            <person name="Leese F."/>
            <person name="Lindquist E."/>
            <person name="Lyon B.R."/>
            <person name="Martin J."/>
            <person name="Mayer C."/>
            <person name="Parker M."/>
            <person name="Quesneville H."/>
            <person name="Raymond J."/>
            <person name="Uhlig C."/>
            <person name="Valentin K.U."/>
            <person name="Worden A.Z."/>
            <person name="Armbrust E.V."/>
            <person name="Bowler C."/>
            <person name="Green B."/>
            <person name="Moulton V."/>
            <person name="Van Oosterhout C."/>
            <person name="Grigoriev I."/>
        </authorList>
    </citation>
    <scope>NUCLEOTIDE SEQUENCE [LARGE SCALE GENOMIC DNA]</scope>
    <source>
        <strain evidence="3 4">CCMP1102</strain>
    </source>
</reference>
<sequence length="790" mass="87206">MELLYSRAAPGPEFVSLSVLLRSDISGEAVSCHLGDPLLLPSPLCTISQSSCVEVLTELHFYINSILKAPNKTSTTFDRFLQEDEKFLFDDNANVKNNFRTQIFRPNKSHGIAMRYHLTRDRKQISHLVPLILNSSKVYSSKNSTGFEMKDVTAVVFCVGMGGDPSALGTSGLAYSLSNRMKECMSILCRVSTTSIGKKRSSTTKTPPSSSNMDVSSARSLLTTLLLADDEDRITNAVVKREHRLVIFQEDQFSKKNANSKKRSQDSNVFEMEGDNENLHVNSADQGRIIVERMAVLSVSDSDTMFRKYEGRARHAAKAGKKRSRKTARDTDLDGFDFRGEKRSSSIANLARNSNCGDDVSISARSTSTSTSNLTLKGPRKDTMSRTSNRSRQLLASNGKDSSTPRNRRISADQSVSGGRSRNMVGRQSTSIGHGNGNGNPPISSPHQSNYSSTQSVESDGGASLASTVRTPSGSIGSRNQTRGRQQSDPFAGRTLPTDTPTTASEKTYSKDLLADANGNTTVGNHRDGGPPKVLVNVALNEDLTCFYKLSKLSSCSVEGVIQVQVRSNIDKGVPFFLLIRDPSKCIQSIQENKKFADNMAGSLPSNHRAMKSDHMFTISVPKADDYFPVMRYKCGNDLRPVPIRVQTRVRLEENHWRVALQISSNPHNEDHLTDLTIIMGVPTSINGESLTTSPPGGVWNASKRSVIWCVSELGGGEKFQLQAKFEINLNTPNEHEDEKPKFPVLVRCQCMYAQLSDIEVDVRDIPQVIHADLKMKLARRFRLSHRERP</sequence>
<dbReference type="PANTHER" id="PTHR37769">
    <property type="entry name" value="OS08G0243900 PROTEIN"/>
    <property type="match status" value="1"/>
</dbReference>
<feature type="region of interest" description="Disordered" evidence="1">
    <location>
        <begin position="197"/>
        <end position="216"/>
    </location>
</feature>
<feature type="compositionally biased region" description="Basic residues" evidence="1">
    <location>
        <begin position="314"/>
        <end position="326"/>
    </location>
</feature>
<dbReference type="Proteomes" id="UP000095751">
    <property type="component" value="Unassembled WGS sequence"/>
</dbReference>
<feature type="compositionally biased region" description="Low complexity" evidence="1">
    <location>
        <begin position="361"/>
        <end position="375"/>
    </location>
</feature>
<evidence type="ECO:0000259" key="2">
    <source>
        <dbReference type="PROSITE" id="PS51072"/>
    </source>
</evidence>
<feature type="region of interest" description="Disordered" evidence="1">
    <location>
        <begin position="313"/>
        <end position="333"/>
    </location>
</feature>
<feature type="domain" description="MHD" evidence="2">
    <location>
        <begin position="533"/>
        <end position="790"/>
    </location>
</feature>
<feature type="compositionally biased region" description="Polar residues" evidence="1">
    <location>
        <begin position="412"/>
        <end position="430"/>
    </location>
</feature>
<dbReference type="InterPro" id="IPR028565">
    <property type="entry name" value="MHD"/>
</dbReference>
<dbReference type="PROSITE" id="PS51072">
    <property type="entry name" value="MHD"/>
    <property type="match status" value="1"/>
</dbReference>
<feature type="compositionally biased region" description="Polar residues" evidence="1">
    <location>
        <begin position="465"/>
        <end position="489"/>
    </location>
</feature>
<dbReference type="PANTHER" id="PTHR37769:SF1">
    <property type="entry name" value="OS08G0243900 PROTEIN"/>
    <property type="match status" value="1"/>
</dbReference>
<feature type="region of interest" description="Disordered" evidence="1">
    <location>
        <begin position="256"/>
        <end position="278"/>
    </location>
</feature>
<name>A0A1E7FFG5_9STRA</name>
<dbReference type="EMBL" id="KV784358">
    <property type="protein sequence ID" value="OEU16533.1"/>
    <property type="molecule type" value="Genomic_DNA"/>
</dbReference>
<feature type="compositionally biased region" description="Polar residues" evidence="1">
    <location>
        <begin position="385"/>
        <end position="405"/>
    </location>
</feature>
<gene>
    <name evidence="3" type="ORF">FRACYDRAFT_239128</name>
</gene>
<protein>
    <recommendedName>
        <fullName evidence="2">MHD domain-containing protein</fullName>
    </recommendedName>
</protein>
<evidence type="ECO:0000313" key="4">
    <source>
        <dbReference type="Proteomes" id="UP000095751"/>
    </source>
</evidence>
<dbReference type="InterPro" id="IPR036168">
    <property type="entry name" value="AP2_Mu_C_sf"/>
</dbReference>